<dbReference type="AlphaFoldDB" id="A0A1B2E8I6"/>
<dbReference type="KEGG" id="pib:BBD41_28510"/>
<proteinExistence type="predicted"/>
<accession>A0A1B2E8I6</accession>
<name>A0A1B2E8I6_9BACL</name>
<evidence type="ECO:0000313" key="1">
    <source>
        <dbReference type="EMBL" id="ANY76202.1"/>
    </source>
</evidence>
<organism evidence="1">
    <name type="scientific">Paenibacillus ihbetae</name>
    <dbReference type="NCBI Taxonomy" id="1870820"/>
    <lineage>
        <taxon>Bacteria</taxon>
        <taxon>Bacillati</taxon>
        <taxon>Bacillota</taxon>
        <taxon>Bacilli</taxon>
        <taxon>Bacillales</taxon>
        <taxon>Paenibacillaceae</taxon>
        <taxon>Paenibacillus</taxon>
    </lineage>
</organism>
<reference evidence="1" key="1">
    <citation type="submission" date="2016-08" db="EMBL/GenBank/DDBJ databases">
        <title>Complete Genome Seqeunce of Paenibacillus sp. nov. IHBB 9852 from high altitute lake of Indian trans-Himalayas.</title>
        <authorList>
            <person name="Kiran S."/>
            <person name="Swarnkar M.K."/>
            <person name="Rana A."/>
            <person name="Tewari R."/>
            <person name="Gulati A."/>
        </authorList>
    </citation>
    <scope>NUCLEOTIDE SEQUENCE [LARGE SCALE GENOMIC DNA]</scope>
    <source>
        <strain evidence="1">IHBB 9852</strain>
    </source>
</reference>
<protein>
    <submittedName>
        <fullName evidence="1">Uncharacterized protein</fullName>
    </submittedName>
</protein>
<dbReference type="EMBL" id="CP016809">
    <property type="protein sequence ID" value="ANY76202.1"/>
    <property type="molecule type" value="Genomic_DNA"/>
</dbReference>
<sequence>MRSIEIHFFDGRDVVRSSWGMSHLTSKKYTLDGAFLFGVDKDVKMQIGILKFIRLDHSLIRKMI</sequence>
<gene>
    <name evidence="1" type="ORF">BBD41_28510</name>
</gene>